<protein>
    <submittedName>
        <fullName evidence="3">Universal stress protein</fullName>
    </submittedName>
</protein>
<feature type="domain" description="UspA" evidence="2">
    <location>
        <begin position="13"/>
        <end position="151"/>
    </location>
</feature>
<organism evidence="3 4">
    <name type="scientific">Actinospica acidithermotolerans</name>
    <dbReference type="NCBI Taxonomy" id="2828514"/>
    <lineage>
        <taxon>Bacteria</taxon>
        <taxon>Bacillati</taxon>
        <taxon>Actinomycetota</taxon>
        <taxon>Actinomycetes</taxon>
        <taxon>Catenulisporales</taxon>
        <taxon>Actinospicaceae</taxon>
        <taxon>Actinospica</taxon>
    </lineage>
</organism>
<evidence type="ECO:0000256" key="1">
    <source>
        <dbReference type="ARBA" id="ARBA00008791"/>
    </source>
</evidence>
<feature type="domain" description="UspA" evidence="2">
    <location>
        <begin position="164"/>
        <end position="294"/>
    </location>
</feature>
<reference evidence="3" key="1">
    <citation type="submission" date="2021-04" db="EMBL/GenBank/DDBJ databases">
        <title>Genome based classification of Actinospica acidithermotolerans sp. nov., an actinobacterium isolated from an Indonesian hot spring.</title>
        <authorList>
            <person name="Kusuma A.B."/>
            <person name="Putra K.E."/>
            <person name="Nafisah S."/>
            <person name="Loh J."/>
            <person name="Nouioui I."/>
            <person name="Goodfellow M."/>
        </authorList>
    </citation>
    <scope>NUCLEOTIDE SEQUENCE</scope>
    <source>
        <strain evidence="3">MGRD01-02</strain>
    </source>
</reference>
<sequence>MSEIRTAAGARRRPVVVAVDGSAYAQTAALWAAEEALRRGTSLSVVTVVESMAESGRLMAEALAVGAGHPAAPALALLDDTATGLMKAHPGLVVEQVGRMGEAVLALEALSEDAAVLVVGSRGRGGFAGLAVGSVSMHLALRSRCPLVVVPQGHRAADHPGPTVVGIDAHLSPDVLRYGAGHVRRTGGRLRVVHAWHPYPARSAAYVSDTDITARRAQERIAERLAAESRGRRALRAEIKVLRGRPADVLIAQSADADLAVVGSHHRRLTLPGAVGPVLHELLLHAECPVAVVPVR</sequence>
<dbReference type="InterPro" id="IPR006015">
    <property type="entry name" value="Universal_stress_UspA"/>
</dbReference>
<dbReference type="Pfam" id="PF00582">
    <property type="entry name" value="Usp"/>
    <property type="match status" value="2"/>
</dbReference>
<dbReference type="InterPro" id="IPR006016">
    <property type="entry name" value="UspA"/>
</dbReference>
<dbReference type="InterPro" id="IPR014729">
    <property type="entry name" value="Rossmann-like_a/b/a_fold"/>
</dbReference>
<dbReference type="Proteomes" id="UP000676325">
    <property type="component" value="Unassembled WGS sequence"/>
</dbReference>
<dbReference type="EMBL" id="JAGSOH010000007">
    <property type="protein sequence ID" value="MBR7825627.1"/>
    <property type="molecule type" value="Genomic_DNA"/>
</dbReference>
<gene>
    <name evidence="3" type="ORF">KDK95_04860</name>
</gene>
<keyword evidence="4" id="KW-1185">Reference proteome</keyword>
<dbReference type="RefSeq" id="WP_212516781.1">
    <property type="nucleotide sequence ID" value="NZ_JAGSOH010000007.1"/>
</dbReference>
<proteinExistence type="inferred from homology"/>
<evidence type="ECO:0000313" key="3">
    <source>
        <dbReference type="EMBL" id="MBR7825627.1"/>
    </source>
</evidence>
<evidence type="ECO:0000259" key="2">
    <source>
        <dbReference type="Pfam" id="PF00582"/>
    </source>
</evidence>
<name>A0A941IHE3_9ACTN</name>
<comment type="caution">
    <text evidence="3">The sequence shown here is derived from an EMBL/GenBank/DDBJ whole genome shotgun (WGS) entry which is preliminary data.</text>
</comment>
<dbReference type="SUPFAM" id="SSF52402">
    <property type="entry name" value="Adenine nucleotide alpha hydrolases-like"/>
    <property type="match status" value="2"/>
</dbReference>
<comment type="similarity">
    <text evidence="1">Belongs to the universal stress protein A family.</text>
</comment>
<dbReference type="Gene3D" id="3.40.50.620">
    <property type="entry name" value="HUPs"/>
    <property type="match status" value="2"/>
</dbReference>
<dbReference type="AlphaFoldDB" id="A0A941IHE3"/>
<accession>A0A941IHE3</accession>
<evidence type="ECO:0000313" key="4">
    <source>
        <dbReference type="Proteomes" id="UP000676325"/>
    </source>
</evidence>
<dbReference type="PANTHER" id="PTHR31964:SF113">
    <property type="entry name" value="USPA DOMAIN-CONTAINING PROTEIN"/>
    <property type="match status" value="1"/>
</dbReference>
<dbReference type="PRINTS" id="PR01438">
    <property type="entry name" value="UNVRSLSTRESS"/>
</dbReference>
<dbReference type="PANTHER" id="PTHR31964">
    <property type="entry name" value="ADENINE NUCLEOTIDE ALPHA HYDROLASES-LIKE SUPERFAMILY PROTEIN"/>
    <property type="match status" value="1"/>
</dbReference>
<dbReference type="CDD" id="cd00293">
    <property type="entry name" value="USP-like"/>
    <property type="match status" value="1"/>
</dbReference>